<dbReference type="Proteomes" id="UP000019151">
    <property type="component" value="Chromosome"/>
</dbReference>
<dbReference type="KEGG" id="gba:J421_1668"/>
<dbReference type="SUPFAM" id="SSF46785">
    <property type="entry name" value="Winged helix' DNA-binding domain"/>
    <property type="match status" value="1"/>
</dbReference>
<dbReference type="EMBL" id="CP007128">
    <property type="protein sequence ID" value="AHG89205.1"/>
    <property type="molecule type" value="Genomic_DNA"/>
</dbReference>
<keyword evidence="3" id="KW-1185">Reference proteome</keyword>
<dbReference type="AlphaFoldDB" id="W0RFW5"/>
<dbReference type="PANTHER" id="PTHR33169:SF14">
    <property type="entry name" value="TRANSCRIPTIONAL REGULATOR RV3488"/>
    <property type="match status" value="1"/>
</dbReference>
<gene>
    <name evidence="2" type="ORF">J421_1668</name>
</gene>
<sequence length="109" mass="12433">MPPKRDRLHGTLDALILKTLTWGPRHGYAISRWLRETSGDAIVVEEGSLYPALYRLEREGWIAAEWGITELERRARFYVLTPAGRRQLADEVEGFQRFVAAVSPILLAN</sequence>
<dbReference type="InParanoid" id="W0RFW5"/>
<dbReference type="InterPro" id="IPR036388">
    <property type="entry name" value="WH-like_DNA-bd_sf"/>
</dbReference>
<evidence type="ECO:0000313" key="3">
    <source>
        <dbReference type="Proteomes" id="UP000019151"/>
    </source>
</evidence>
<name>W0RFW5_9BACT</name>
<dbReference type="InterPro" id="IPR017799">
    <property type="entry name" value="Tscrpt_reg_PadR_acidobac-type"/>
</dbReference>
<dbReference type="RefSeq" id="WP_025410716.1">
    <property type="nucleotide sequence ID" value="NZ_CP007128.1"/>
</dbReference>
<feature type="domain" description="Transcription regulator PadR N-terminal" evidence="1">
    <location>
        <begin position="16"/>
        <end position="89"/>
    </location>
</feature>
<dbReference type="InterPro" id="IPR005149">
    <property type="entry name" value="Tscrpt_reg_PadR_N"/>
</dbReference>
<dbReference type="Pfam" id="PF03551">
    <property type="entry name" value="PadR"/>
    <property type="match status" value="1"/>
</dbReference>
<dbReference type="InterPro" id="IPR036390">
    <property type="entry name" value="WH_DNA-bd_sf"/>
</dbReference>
<dbReference type="PANTHER" id="PTHR33169">
    <property type="entry name" value="PADR-FAMILY TRANSCRIPTIONAL REGULATOR"/>
    <property type="match status" value="1"/>
</dbReference>
<dbReference type="STRING" id="861299.J421_1668"/>
<dbReference type="NCBIfam" id="TIGR03433">
    <property type="entry name" value="padR_acidobact"/>
    <property type="match status" value="1"/>
</dbReference>
<evidence type="ECO:0000259" key="1">
    <source>
        <dbReference type="Pfam" id="PF03551"/>
    </source>
</evidence>
<dbReference type="HOGENOM" id="CLU_063440_3_3_0"/>
<reference evidence="2 3" key="1">
    <citation type="journal article" date="2014" name="Genome Announc.">
        <title>Genome Sequence and Methylome of Soil Bacterium Gemmatirosa kalamazoonensis KBS708T, a Member of the Rarely Cultivated Gemmatimonadetes Phylum.</title>
        <authorList>
            <person name="Debruyn J.M."/>
            <person name="Radosevich M."/>
            <person name="Wommack K.E."/>
            <person name="Polson S.W."/>
            <person name="Hauser L.J."/>
            <person name="Fawaz M.N."/>
            <person name="Korlach J."/>
            <person name="Tsai Y.C."/>
        </authorList>
    </citation>
    <scope>NUCLEOTIDE SEQUENCE [LARGE SCALE GENOMIC DNA]</scope>
    <source>
        <strain evidence="2 3">KBS708</strain>
    </source>
</reference>
<dbReference type="eggNOG" id="COG1695">
    <property type="taxonomic scope" value="Bacteria"/>
</dbReference>
<proteinExistence type="predicted"/>
<accession>W0RFW5</accession>
<organism evidence="2 3">
    <name type="scientific">Gemmatirosa kalamazoonensis</name>
    <dbReference type="NCBI Taxonomy" id="861299"/>
    <lineage>
        <taxon>Bacteria</taxon>
        <taxon>Pseudomonadati</taxon>
        <taxon>Gemmatimonadota</taxon>
        <taxon>Gemmatimonadia</taxon>
        <taxon>Gemmatimonadales</taxon>
        <taxon>Gemmatimonadaceae</taxon>
        <taxon>Gemmatirosa</taxon>
    </lineage>
</organism>
<dbReference type="InterPro" id="IPR052509">
    <property type="entry name" value="Metal_resp_DNA-bind_regulator"/>
</dbReference>
<dbReference type="PATRIC" id="fig|861299.3.peg.1693"/>
<dbReference type="Gene3D" id="1.10.10.10">
    <property type="entry name" value="Winged helix-like DNA-binding domain superfamily/Winged helix DNA-binding domain"/>
    <property type="match status" value="1"/>
</dbReference>
<evidence type="ECO:0000313" key="2">
    <source>
        <dbReference type="EMBL" id="AHG89205.1"/>
    </source>
</evidence>
<protein>
    <submittedName>
        <fullName evidence="2">Transcriptional regulator, PadR-family</fullName>
    </submittedName>
</protein>
<dbReference type="OrthoDB" id="122286at2"/>